<dbReference type="EMBL" id="BART01036118">
    <property type="protein sequence ID" value="GAH07705.1"/>
    <property type="molecule type" value="Genomic_DNA"/>
</dbReference>
<reference evidence="1" key="1">
    <citation type="journal article" date="2014" name="Front. Microbiol.">
        <title>High frequency of phylogenetically diverse reductive dehalogenase-homologous genes in deep subseafloor sedimentary metagenomes.</title>
        <authorList>
            <person name="Kawai M."/>
            <person name="Futagami T."/>
            <person name="Toyoda A."/>
            <person name="Takaki Y."/>
            <person name="Nishi S."/>
            <person name="Hori S."/>
            <person name="Arai W."/>
            <person name="Tsubouchi T."/>
            <person name="Morono Y."/>
            <person name="Uchiyama I."/>
            <person name="Ito T."/>
            <person name="Fujiyama A."/>
            <person name="Inagaki F."/>
            <person name="Takami H."/>
        </authorList>
    </citation>
    <scope>NUCLEOTIDE SEQUENCE</scope>
    <source>
        <strain evidence="1">Expedition CK06-06</strain>
    </source>
</reference>
<sequence>MKYCNNCGSKLLYLFEFNNYALLGCEHCKRVYFIEVNKFDMDKNGKFEISNLVEEAVLEYIEKRKSVKP</sequence>
<protein>
    <submittedName>
        <fullName evidence="1">Uncharacterized protein</fullName>
    </submittedName>
</protein>
<name>X1DHD2_9ZZZZ</name>
<proteinExistence type="predicted"/>
<organism evidence="1">
    <name type="scientific">marine sediment metagenome</name>
    <dbReference type="NCBI Taxonomy" id="412755"/>
    <lineage>
        <taxon>unclassified sequences</taxon>
        <taxon>metagenomes</taxon>
        <taxon>ecological metagenomes</taxon>
    </lineage>
</organism>
<dbReference type="AlphaFoldDB" id="X1DHD2"/>
<gene>
    <name evidence="1" type="ORF">S01H4_61047</name>
</gene>
<evidence type="ECO:0000313" key="1">
    <source>
        <dbReference type="EMBL" id="GAH07705.1"/>
    </source>
</evidence>
<comment type="caution">
    <text evidence="1">The sequence shown here is derived from an EMBL/GenBank/DDBJ whole genome shotgun (WGS) entry which is preliminary data.</text>
</comment>
<accession>X1DHD2</accession>